<reference evidence="1 2" key="1">
    <citation type="journal article" date="2014" name="Genome Biol. Evol.">
        <title>The genome of the myxosporean Thelohanellus kitauei shows adaptations to nutrient acquisition within its fish host.</title>
        <authorList>
            <person name="Yang Y."/>
            <person name="Xiong J."/>
            <person name="Zhou Z."/>
            <person name="Huo F."/>
            <person name="Miao W."/>
            <person name="Ran C."/>
            <person name="Liu Y."/>
            <person name="Zhang J."/>
            <person name="Feng J."/>
            <person name="Wang M."/>
            <person name="Wang M."/>
            <person name="Wang L."/>
            <person name="Yao B."/>
        </authorList>
    </citation>
    <scope>NUCLEOTIDE SEQUENCE [LARGE SCALE GENOMIC DNA]</scope>
    <source>
        <strain evidence="1">Wuqing</strain>
    </source>
</reference>
<accession>A0A0C2JS50</accession>
<dbReference type="Proteomes" id="UP000031668">
    <property type="component" value="Unassembled WGS sequence"/>
</dbReference>
<dbReference type="AlphaFoldDB" id="A0A0C2JS50"/>
<evidence type="ECO:0000313" key="1">
    <source>
        <dbReference type="EMBL" id="KII72253.1"/>
    </source>
</evidence>
<proteinExistence type="predicted"/>
<organism evidence="1 2">
    <name type="scientific">Thelohanellus kitauei</name>
    <name type="common">Myxosporean</name>
    <dbReference type="NCBI Taxonomy" id="669202"/>
    <lineage>
        <taxon>Eukaryota</taxon>
        <taxon>Metazoa</taxon>
        <taxon>Cnidaria</taxon>
        <taxon>Myxozoa</taxon>
        <taxon>Myxosporea</taxon>
        <taxon>Bivalvulida</taxon>
        <taxon>Platysporina</taxon>
        <taxon>Myxobolidae</taxon>
        <taxon>Thelohanellus</taxon>
    </lineage>
</organism>
<protein>
    <submittedName>
        <fullName evidence="1">Uncharacterized protein</fullName>
    </submittedName>
</protein>
<evidence type="ECO:0000313" key="2">
    <source>
        <dbReference type="Proteomes" id="UP000031668"/>
    </source>
</evidence>
<name>A0A0C2JS50_THEKT</name>
<comment type="caution">
    <text evidence="1">The sequence shown here is derived from an EMBL/GenBank/DDBJ whole genome shotgun (WGS) entry which is preliminary data.</text>
</comment>
<dbReference type="EMBL" id="JWZT01001317">
    <property type="protein sequence ID" value="KII72253.1"/>
    <property type="molecule type" value="Genomic_DNA"/>
</dbReference>
<keyword evidence="2" id="KW-1185">Reference proteome</keyword>
<gene>
    <name evidence="1" type="ORF">RF11_08677</name>
</gene>
<sequence>MFLLRNCMNTIKLRFHVHLHNSLPLFHDPATKTKHKTLKHVEMIKKLREEKLRKKGLLKPVHRFKQAEGEPPRRRVFKLLKKPRIMQFVRSFYLKNKIDLIKLYTETDWSPETNPRFDRKYWIEYNDENYKLEKLVDDFKKSLPALQESRKLALSNIRLNLPHEYSKIVRLRKKQIHHRLTIFFKAPLTVVGPQSNPIDSSESIDLFNQDKIDEIYPENGQSSEEKCQTIIQ</sequence>